<feature type="domain" description="HTH lysR-type" evidence="5">
    <location>
        <begin position="1"/>
        <end position="58"/>
    </location>
</feature>
<dbReference type="Gene3D" id="1.10.10.10">
    <property type="entry name" value="Winged helix-like DNA-binding domain superfamily/Winged helix DNA-binding domain"/>
    <property type="match status" value="1"/>
</dbReference>
<accession>A0A519BFK4</accession>
<comment type="caution">
    <text evidence="6">The sequence shown here is derived from an EMBL/GenBank/DDBJ whole genome shotgun (WGS) entry which is preliminary data.</text>
</comment>
<dbReference type="InterPro" id="IPR005119">
    <property type="entry name" value="LysR_subst-bd"/>
</dbReference>
<gene>
    <name evidence="6" type="ORF">EVJ46_07555</name>
</gene>
<dbReference type="Gene3D" id="3.40.190.290">
    <property type="match status" value="1"/>
</dbReference>
<name>A0A519BFK4_ACIG2</name>
<evidence type="ECO:0000313" key="7">
    <source>
        <dbReference type="Proteomes" id="UP000316562"/>
    </source>
</evidence>
<dbReference type="SUPFAM" id="SSF53850">
    <property type="entry name" value="Periplasmic binding protein-like II"/>
    <property type="match status" value="1"/>
</dbReference>
<dbReference type="GO" id="GO:0005829">
    <property type="term" value="C:cytosol"/>
    <property type="evidence" value="ECO:0007669"/>
    <property type="project" value="TreeGrafter"/>
</dbReference>
<dbReference type="InterPro" id="IPR000847">
    <property type="entry name" value="LysR_HTH_N"/>
</dbReference>
<sequence>MTLTQLNVLKTLVESQNFTKTAEALYITQSAVSHSVASLENELEIKLVKSDKKTVSLTEAGEKVYNHAKDILTRIDRLKEDISALKNLQVGSLKIGCFQSVSIRILPGILKEFKRKYPGIEVSWFEGTDLEVTDWLLKGAVDLGFVVLPAEGLESVELLEDKIFAVFNEKHPLCCRKSISIKELVSEPLLTFKGSSCGMLVTSNLMNSAKKTDEIKNIEARNIGTIIEMVREGIGAAVIPNLAIPLNYSGICSVPIKPEIKRKIALAAQSLDNLSLSAKAFIEIAEKFVEKFKAMREFENYNKEGESITS</sequence>
<evidence type="ECO:0000256" key="4">
    <source>
        <dbReference type="ARBA" id="ARBA00023163"/>
    </source>
</evidence>
<reference evidence="6 7" key="1">
    <citation type="journal article" date="2019" name="ISME J.">
        <title>Insights into ecological role of a new deltaproteobacterial order Candidatus Acidulodesulfobacterales by metagenomics and metatranscriptomics.</title>
        <authorList>
            <person name="Tan S."/>
            <person name="Liu J."/>
            <person name="Fang Y."/>
            <person name="Hedlund B.P."/>
            <person name="Lian Z.H."/>
            <person name="Huang L.Y."/>
            <person name="Li J.T."/>
            <person name="Huang L.N."/>
            <person name="Li W.J."/>
            <person name="Jiang H.C."/>
            <person name="Dong H.L."/>
            <person name="Shu W.S."/>
        </authorList>
    </citation>
    <scope>NUCLEOTIDE SEQUENCE [LARGE SCALE GENOMIC DNA]</scope>
    <source>
        <strain evidence="6">AP2</strain>
    </source>
</reference>
<comment type="similarity">
    <text evidence="1">Belongs to the LysR transcriptional regulatory family.</text>
</comment>
<evidence type="ECO:0000313" key="6">
    <source>
        <dbReference type="EMBL" id="RZD16039.1"/>
    </source>
</evidence>
<dbReference type="EMBL" id="SGBC01000003">
    <property type="protein sequence ID" value="RZD16039.1"/>
    <property type="molecule type" value="Genomic_DNA"/>
</dbReference>
<dbReference type="GO" id="GO:0003700">
    <property type="term" value="F:DNA-binding transcription factor activity"/>
    <property type="evidence" value="ECO:0007669"/>
    <property type="project" value="InterPro"/>
</dbReference>
<keyword evidence="3" id="KW-0238">DNA-binding</keyword>
<dbReference type="PRINTS" id="PR00039">
    <property type="entry name" value="HTHLYSR"/>
</dbReference>
<dbReference type="CDD" id="cd05466">
    <property type="entry name" value="PBP2_LTTR_substrate"/>
    <property type="match status" value="1"/>
</dbReference>
<dbReference type="Proteomes" id="UP000316562">
    <property type="component" value="Unassembled WGS sequence"/>
</dbReference>
<keyword evidence="2" id="KW-0805">Transcription regulation</keyword>
<dbReference type="GO" id="GO:0003677">
    <property type="term" value="F:DNA binding"/>
    <property type="evidence" value="ECO:0007669"/>
    <property type="project" value="UniProtKB-KW"/>
</dbReference>
<dbReference type="PANTHER" id="PTHR30419:SF24">
    <property type="entry name" value="HTH-TYPE TRANSCRIPTIONAL REGULATOR CZCR"/>
    <property type="match status" value="1"/>
</dbReference>
<protein>
    <submittedName>
        <fullName evidence="6">LysR family transcriptional regulator</fullName>
    </submittedName>
</protein>
<evidence type="ECO:0000259" key="5">
    <source>
        <dbReference type="PROSITE" id="PS50931"/>
    </source>
</evidence>
<dbReference type="InterPro" id="IPR036388">
    <property type="entry name" value="WH-like_DNA-bd_sf"/>
</dbReference>
<evidence type="ECO:0000256" key="1">
    <source>
        <dbReference type="ARBA" id="ARBA00009437"/>
    </source>
</evidence>
<dbReference type="InterPro" id="IPR036390">
    <property type="entry name" value="WH_DNA-bd_sf"/>
</dbReference>
<evidence type="ECO:0000256" key="3">
    <source>
        <dbReference type="ARBA" id="ARBA00023125"/>
    </source>
</evidence>
<organism evidence="6 7">
    <name type="scientific">Acididesulfobacter guangdongensis</name>
    <dbReference type="NCBI Taxonomy" id="2597225"/>
    <lineage>
        <taxon>Bacteria</taxon>
        <taxon>Deltaproteobacteria</taxon>
        <taxon>Candidatus Acidulodesulfobacterales</taxon>
        <taxon>Candidatus Acididesulfobacter</taxon>
    </lineage>
</organism>
<keyword evidence="4" id="KW-0804">Transcription</keyword>
<dbReference type="PROSITE" id="PS50931">
    <property type="entry name" value="HTH_LYSR"/>
    <property type="match status" value="1"/>
</dbReference>
<dbReference type="SUPFAM" id="SSF46785">
    <property type="entry name" value="Winged helix' DNA-binding domain"/>
    <property type="match status" value="1"/>
</dbReference>
<proteinExistence type="inferred from homology"/>
<dbReference type="PANTHER" id="PTHR30419">
    <property type="entry name" value="HTH-TYPE TRANSCRIPTIONAL REGULATOR YBHD"/>
    <property type="match status" value="1"/>
</dbReference>
<dbReference type="Pfam" id="PF03466">
    <property type="entry name" value="LysR_substrate"/>
    <property type="match status" value="1"/>
</dbReference>
<dbReference type="FunFam" id="1.10.10.10:FF:000001">
    <property type="entry name" value="LysR family transcriptional regulator"/>
    <property type="match status" value="1"/>
</dbReference>
<dbReference type="InterPro" id="IPR050950">
    <property type="entry name" value="HTH-type_LysR_regulators"/>
</dbReference>
<evidence type="ECO:0000256" key="2">
    <source>
        <dbReference type="ARBA" id="ARBA00023015"/>
    </source>
</evidence>
<dbReference type="Pfam" id="PF00126">
    <property type="entry name" value="HTH_1"/>
    <property type="match status" value="1"/>
</dbReference>
<dbReference type="AlphaFoldDB" id="A0A519BFK4"/>